<accession>A0ACC3BZE7</accession>
<dbReference type="Proteomes" id="UP000798662">
    <property type="component" value="Chromosome 2"/>
</dbReference>
<keyword evidence="2" id="KW-1185">Reference proteome</keyword>
<reference evidence="1" key="1">
    <citation type="submission" date="2019-11" db="EMBL/GenBank/DDBJ databases">
        <title>Nori genome reveals adaptations in red seaweeds to the harsh intertidal environment.</title>
        <authorList>
            <person name="Wang D."/>
            <person name="Mao Y."/>
        </authorList>
    </citation>
    <scope>NUCLEOTIDE SEQUENCE</scope>
    <source>
        <tissue evidence="1">Gametophyte</tissue>
    </source>
</reference>
<comment type="caution">
    <text evidence="1">The sequence shown here is derived from an EMBL/GenBank/DDBJ whole genome shotgun (WGS) entry which is preliminary data.</text>
</comment>
<name>A0ACC3BZE7_PYRYE</name>
<dbReference type="EMBL" id="CM020619">
    <property type="protein sequence ID" value="KAK1862923.1"/>
    <property type="molecule type" value="Genomic_DNA"/>
</dbReference>
<gene>
    <name evidence="1" type="ORF">I4F81_005489</name>
</gene>
<organism evidence="1 2">
    <name type="scientific">Pyropia yezoensis</name>
    <name type="common">Susabi-nori</name>
    <name type="synonym">Porphyra yezoensis</name>
    <dbReference type="NCBI Taxonomy" id="2788"/>
    <lineage>
        <taxon>Eukaryota</taxon>
        <taxon>Rhodophyta</taxon>
        <taxon>Bangiophyceae</taxon>
        <taxon>Bangiales</taxon>
        <taxon>Bangiaceae</taxon>
        <taxon>Pyropia</taxon>
    </lineage>
</organism>
<proteinExistence type="predicted"/>
<protein>
    <submittedName>
        <fullName evidence="1">Uncharacterized protein</fullName>
    </submittedName>
</protein>
<evidence type="ECO:0000313" key="1">
    <source>
        <dbReference type="EMBL" id="KAK1862923.1"/>
    </source>
</evidence>
<sequence>MVEDEDVIFLDDKGDPFPVFALLREVGGKLAAEANASLIPRLVNTVKALNGEVVVAILRRKAGLFVTGGGGVGKTQLLRQCVDEHRQLHGGSRVGLHVVAPTGVAAAAAGGVTIHSFLRLSAGCFNESLSEQQDAARLYSVMDAMSKRRLAETSLLLLDEVSMVSSQ</sequence>
<evidence type="ECO:0000313" key="2">
    <source>
        <dbReference type="Proteomes" id="UP000798662"/>
    </source>
</evidence>